<evidence type="ECO:0000313" key="2">
    <source>
        <dbReference type="EMBL" id="QLJ98419.1"/>
    </source>
</evidence>
<feature type="chain" id="PRO_5027633975" description="WxL domain-containing protein" evidence="1">
    <location>
        <begin position="26"/>
        <end position="181"/>
    </location>
</feature>
<feature type="signal peptide" evidence="1">
    <location>
        <begin position="1"/>
        <end position="25"/>
    </location>
</feature>
<evidence type="ECO:0000256" key="1">
    <source>
        <dbReference type="SAM" id="SignalP"/>
    </source>
</evidence>
<name>A0A7D5Y8F3_9ACTN</name>
<sequence length="181" mass="18568">MKRTLAPVLCLPAAVILGVATPAAAQPSVDTQVTFTVATANLTIEAPSSVNLGSAFPGQRLRGPMGPVTVRDQRAAATATWTAMVVASDFRTGTGEPTEIIQAQLVEYWSGPATATTGTGTFVPGQPTEAQRVTLNQPRVAFSKTSGAGNNSATWNPTLEISIPSDAVGGLYTGTVTHSVS</sequence>
<reference evidence="2" key="1">
    <citation type="submission" date="2020-08" db="EMBL/GenBank/DDBJ databases">
        <title>A bifunctional nitrone conjugated secondary metabolite targeting the ribosome.</title>
        <authorList>
            <person name="Limbrick E.M."/>
            <person name="Graf M."/>
            <person name="Derewacz D.K."/>
            <person name="Nguyen F."/>
            <person name="Spraggins J.M."/>
            <person name="Wieland M."/>
            <person name="Ynigez-Gutierrez A.E."/>
            <person name="Reisman B.J."/>
            <person name="Zinshteyn B."/>
            <person name="McCulloch K."/>
            <person name="Iverson T.M."/>
            <person name="Green R."/>
            <person name="Wilson D.N."/>
            <person name="Bachmann B.O."/>
        </authorList>
    </citation>
    <scope>NUCLEOTIDE SEQUENCE</scope>
    <source>
        <strain evidence="2">Africana</strain>
    </source>
</reference>
<keyword evidence="1" id="KW-0732">Signal</keyword>
<gene>
    <name evidence="2" type="ORF">HZU44_27680</name>
</gene>
<dbReference type="EMBL" id="CP058905">
    <property type="protein sequence ID" value="QLJ98419.1"/>
    <property type="molecule type" value="Genomic_DNA"/>
</dbReference>
<organism evidence="2">
    <name type="scientific">Micromonospora carbonacea</name>
    <dbReference type="NCBI Taxonomy" id="47853"/>
    <lineage>
        <taxon>Bacteria</taxon>
        <taxon>Bacillati</taxon>
        <taxon>Actinomycetota</taxon>
        <taxon>Actinomycetes</taxon>
        <taxon>Micromonosporales</taxon>
        <taxon>Micromonosporaceae</taxon>
        <taxon>Micromonospora</taxon>
    </lineage>
</organism>
<protein>
    <recommendedName>
        <fullName evidence="3">WxL domain-containing protein</fullName>
    </recommendedName>
</protein>
<evidence type="ECO:0008006" key="3">
    <source>
        <dbReference type="Google" id="ProtNLM"/>
    </source>
</evidence>
<proteinExistence type="predicted"/>
<dbReference type="AlphaFoldDB" id="A0A7D5Y8F3"/>
<accession>A0A7D5Y8F3</accession>